<dbReference type="InterPro" id="IPR011664">
    <property type="entry name" value="Abi_system_AbiD/AbiF-like"/>
</dbReference>
<evidence type="ECO:0000313" key="1">
    <source>
        <dbReference type="EMBL" id="PPF64791.1"/>
    </source>
</evidence>
<dbReference type="EMBL" id="PSXY01000033">
    <property type="protein sequence ID" value="PPF64791.1"/>
    <property type="molecule type" value="Genomic_DNA"/>
</dbReference>
<name>A0A2S5VNZ8_9MICO</name>
<reference evidence="1 2" key="1">
    <citation type="submission" date="2018-02" db="EMBL/GenBank/DDBJ databases">
        <title>Bacteriophage NCPPB3778 and a type I-E CRISPR drive the evolution of the US Biological Select Agent, Rathayibacter toxicus.</title>
        <authorList>
            <person name="Davis E.W.II."/>
            <person name="Tabima J.F."/>
            <person name="Weisberg A.J."/>
            <person name="Lopes L.D."/>
            <person name="Wiseman M.S."/>
            <person name="Wiseman M.S."/>
            <person name="Pupko T."/>
            <person name="Belcher M.S."/>
            <person name="Sechler A.J."/>
            <person name="Tancos M.A."/>
            <person name="Schroeder B.K."/>
            <person name="Murray T.D."/>
            <person name="Luster D.G."/>
            <person name="Schneider W.L."/>
            <person name="Rogers E."/>
            <person name="Andreote F.D."/>
            <person name="Grunwald N.J."/>
            <person name="Putnam M.L."/>
            <person name="Chang J.H."/>
        </authorList>
    </citation>
    <scope>NUCLEOTIDE SEQUENCE [LARGE SCALE GENOMIC DNA]</scope>
    <source>
        <strain evidence="1 2">AY1B3</strain>
    </source>
</reference>
<protein>
    <recommendedName>
        <fullName evidence="3">Abi family protein</fullName>
    </recommendedName>
</protein>
<dbReference type="Proteomes" id="UP000239241">
    <property type="component" value="Unassembled WGS sequence"/>
</dbReference>
<comment type="caution">
    <text evidence="1">The sequence shown here is derived from an EMBL/GenBank/DDBJ whole genome shotgun (WGS) entry which is preliminary data.</text>
</comment>
<evidence type="ECO:0000313" key="2">
    <source>
        <dbReference type="Proteomes" id="UP000239241"/>
    </source>
</evidence>
<accession>A0A2S5VNZ8</accession>
<dbReference type="AlphaFoldDB" id="A0A2S5VNZ8"/>
<evidence type="ECO:0008006" key="3">
    <source>
        <dbReference type="Google" id="ProtNLM"/>
    </source>
</evidence>
<dbReference type="Pfam" id="PF07751">
    <property type="entry name" value="Abi_2"/>
    <property type="match status" value="1"/>
</dbReference>
<sequence>MRGAFPCREQVIHGQAAPQPGRPTRAAAFTRARARLRRGDRPRALRSRLLPHQRIREAVPGRPTGCAERLRPGTSHHHILELMDLDEELRKLLFSGLTEVELSVRSRFAHEAAGVLGSDAFYLRPESCLRMTPDLDSHVTSIERELRRPSVTVNRYRTGDDLSAVPFWVAIEMVGFGVLARMVQYLGDSTPARLTAQSLSLPWTGFQPTIHALAVLRNACAHHAQLWHRRSNIVAAPERKDLRNERAYARDDGSIYATIIALKRYTRALDRQSPFGDRVDELLDRNASFADGICFPSAR</sequence>
<organism evidence="1 2">
    <name type="scientific">Clavibacter michiganensis</name>
    <dbReference type="NCBI Taxonomy" id="28447"/>
    <lineage>
        <taxon>Bacteria</taxon>
        <taxon>Bacillati</taxon>
        <taxon>Actinomycetota</taxon>
        <taxon>Actinomycetes</taxon>
        <taxon>Micrococcales</taxon>
        <taxon>Microbacteriaceae</taxon>
        <taxon>Clavibacter</taxon>
    </lineage>
</organism>
<proteinExistence type="predicted"/>
<gene>
    <name evidence="1" type="ORF">C5E16_14210</name>
</gene>